<gene>
    <name evidence="1" type="ORF">BDN72DRAFT_782300</name>
</gene>
<sequence>MLAPSKETSNQAHLPIQVSDPATDVLAIMFRRRCIRKHNLGHLTSNTPPTHHDAMPTTNPQFIPPLITYADVHQIIPQTNTEALLLAAYCEKEAENKFLRDRNLTLQSGNLLNEIYCGRTKNELQQQDEKRKKKGGKAQLTGMPCLVTGDVFYEEVQNKARDARTAEREAEEKREAKAAFAEAKEAWKERDDERKDIKERAEVVYKAAVLRWEKAKASAKTRRVAFKTLKPKMGLVPKREDPPKLKDFTEGLNVLSTASVESGSSNDEDNAEIVDDSE</sequence>
<name>A0ACD2ZXZ4_9AGAR</name>
<evidence type="ECO:0000313" key="2">
    <source>
        <dbReference type="Proteomes" id="UP000308600"/>
    </source>
</evidence>
<dbReference type="Proteomes" id="UP000308600">
    <property type="component" value="Unassembled WGS sequence"/>
</dbReference>
<reference evidence="1 2" key="1">
    <citation type="journal article" date="2019" name="Nat. Ecol. Evol.">
        <title>Megaphylogeny resolves global patterns of mushroom evolution.</title>
        <authorList>
            <person name="Varga T."/>
            <person name="Krizsan K."/>
            <person name="Foldi C."/>
            <person name="Dima B."/>
            <person name="Sanchez-Garcia M."/>
            <person name="Sanchez-Ramirez S."/>
            <person name="Szollosi G.J."/>
            <person name="Szarkandi J.G."/>
            <person name="Papp V."/>
            <person name="Albert L."/>
            <person name="Andreopoulos W."/>
            <person name="Angelini C."/>
            <person name="Antonin V."/>
            <person name="Barry K.W."/>
            <person name="Bougher N.L."/>
            <person name="Buchanan P."/>
            <person name="Buyck B."/>
            <person name="Bense V."/>
            <person name="Catcheside P."/>
            <person name="Chovatia M."/>
            <person name="Cooper J."/>
            <person name="Damon W."/>
            <person name="Desjardin D."/>
            <person name="Finy P."/>
            <person name="Geml J."/>
            <person name="Haridas S."/>
            <person name="Hughes K."/>
            <person name="Justo A."/>
            <person name="Karasinski D."/>
            <person name="Kautmanova I."/>
            <person name="Kiss B."/>
            <person name="Kocsube S."/>
            <person name="Kotiranta H."/>
            <person name="LaButti K.M."/>
            <person name="Lechner B.E."/>
            <person name="Liimatainen K."/>
            <person name="Lipzen A."/>
            <person name="Lukacs Z."/>
            <person name="Mihaltcheva S."/>
            <person name="Morgado L.N."/>
            <person name="Niskanen T."/>
            <person name="Noordeloos M.E."/>
            <person name="Ohm R.A."/>
            <person name="Ortiz-Santana B."/>
            <person name="Ovrebo C."/>
            <person name="Racz N."/>
            <person name="Riley R."/>
            <person name="Savchenko A."/>
            <person name="Shiryaev A."/>
            <person name="Soop K."/>
            <person name="Spirin V."/>
            <person name="Szebenyi C."/>
            <person name="Tomsovsky M."/>
            <person name="Tulloss R.E."/>
            <person name="Uehling J."/>
            <person name="Grigoriev I.V."/>
            <person name="Vagvolgyi C."/>
            <person name="Papp T."/>
            <person name="Martin F.M."/>
            <person name="Miettinen O."/>
            <person name="Hibbett D.S."/>
            <person name="Nagy L.G."/>
        </authorList>
    </citation>
    <scope>NUCLEOTIDE SEQUENCE [LARGE SCALE GENOMIC DNA]</scope>
    <source>
        <strain evidence="1 2">NL-1719</strain>
    </source>
</reference>
<proteinExistence type="predicted"/>
<organism evidence="1 2">
    <name type="scientific">Pluteus cervinus</name>
    <dbReference type="NCBI Taxonomy" id="181527"/>
    <lineage>
        <taxon>Eukaryota</taxon>
        <taxon>Fungi</taxon>
        <taxon>Dikarya</taxon>
        <taxon>Basidiomycota</taxon>
        <taxon>Agaricomycotina</taxon>
        <taxon>Agaricomycetes</taxon>
        <taxon>Agaricomycetidae</taxon>
        <taxon>Agaricales</taxon>
        <taxon>Pluteineae</taxon>
        <taxon>Pluteaceae</taxon>
        <taxon>Pluteus</taxon>
    </lineage>
</organism>
<accession>A0ACD2ZXZ4</accession>
<dbReference type="EMBL" id="ML209476">
    <property type="protein sequence ID" value="TFK58285.1"/>
    <property type="molecule type" value="Genomic_DNA"/>
</dbReference>
<evidence type="ECO:0000313" key="1">
    <source>
        <dbReference type="EMBL" id="TFK58285.1"/>
    </source>
</evidence>
<protein>
    <submittedName>
        <fullName evidence="1">Uncharacterized protein</fullName>
    </submittedName>
</protein>
<keyword evidence="2" id="KW-1185">Reference proteome</keyword>